<comment type="caution">
    <text evidence="1">The sequence shown here is derived from an EMBL/GenBank/DDBJ whole genome shotgun (WGS) entry which is preliminary data.</text>
</comment>
<keyword evidence="2" id="KW-1185">Reference proteome</keyword>
<dbReference type="EMBL" id="JACJID010000002">
    <property type="protein sequence ID" value="MBA8925658.1"/>
    <property type="molecule type" value="Genomic_DNA"/>
</dbReference>
<protein>
    <submittedName>
        <fullName evidence="1">Uncharacterized protein</fullName>
    </submittedName>
</protein>
<evidence type="ECO:0000313" key="2">
    <source>
        <dbReference type="Proteomes" id="UP000517916"/>
    </source>
</evidence>
<organism evidence="1 2">
    <name type="scientific">Kutzneria viridogrisea</name>
    <dbReference type="NCBI Taxonomy" id="47990"/>
    <lineage>
        <taxon>Bacteria</taxon>
        <taxon>Bacillati</taxon>
        <taxon>Actinomycetota</taxon>
        <taxon>Actinomycetes</taxon>
        <taxon>Pseudonocardiales</taxon>
        <taxon>Pseudonocardiaceae</taxon>
        <taxon>Kutzneria</taxon>
    </lineage>
</organism>
<gene>
    <name evidence="1" type="ORF">BC739_002857</name>
</gene>
<evidence type="ECO:0000313" key="1">
    <source>
        <dbReference type="EMBL" id="MBA8925658.1"/>
    </source>
</evidence>
<dbReference type="Proteomes" id="UP000517916">
    <property type="component" value="Unassembled WGS sequence"/>
</dbReference>
<reference evidence="1 2" key="1">
    <citation type="submission" date="2020-08" db="EMBL/GenBank/DDBJ databases">
        <title>Genomic Encyclopedia of Archaeal and Bacterial Type Strains, Phase II (KMG-II): from individual species to whole genera.</title>
        <authorList>
            <person name="Goeker M."/>
        </authorList>
    </citation>
    <scope>NUCLEOTIDE SEQUENCE [LARGE SCALE GENOMIC DNA]</scope>
    <source>
        <strain evidence="1 2">DSM 43850</strain>
    </source>
</reference>
<accession>A0ABR6BFK8</accession>
<sequence>MIMQISAREDSNNWRESNNWAFQESNNWRRSNNW</sequence>
<proteinExistence type="predicted"/>
<name>A0ABR6BFK8_9PSEU</name>